<evidence type="ECO:0000313" key="1">
    <source>
        <dbReference type="EMBL" id="KAJ8346950.1"/>
    </source>
</evidence>
<gene>
    <name evidence="1" type="ORF">SKAU_G00283510</name>
</gene>
<dbReference type="OrthoDB" id="10050977at2759"/>
<protein>
    <submittedName>
        <fullName evidence="1">Uncharacterized protein</fullName>
    </submittedName>
</protein>
<name>A0A9Q1EXM1_SYNKA</name>
<comment type="caution">
    <text evidence="1">The sequence shown here is derived from an EMBL/GenBank/DDBJ whole genome shotgun (WGS) entry which is preliminary data.</text>
</comment>
<reference evidence="1" key="1">
    <citation type="journal article" date="2023" name="Science">
        <title>Genome structures resolve the early diversification of teleost fishes.</title>
        <authorList>
            <person name="Parey E."/>
            <person name="Louis A."/>
            <person name="Montfort J."/>
            <person name="Bouchez O."/>
            <person name="Roques C."/>
            <person name="Iampietro C."/>
            <person name="Lluch J."/>
            <person name="Castinel A."/>
            <person name="Donnadieu C."/>
            <person name="Desvignes T."/>
            <person name="Floi Bucao C."/>
            <person name="Jouanno E."/>
            <person name="Wen M."/>
            <person name="Mejri S."/>
            <person name="Dirks R."/>
            <person name="Jansen H."/>
            <person name="Henkel C."/>
            <person name="Chen W.J."/>
            <person name="Zahm M."/>
            <person name="Cabau C."/>
            <person name="Klopp C."/>
            <person name="Thompson A.W."/>
            <person name="Robinson-Rechavi M."/>
            <person name="Braasch I."/>
            <person name="Lecointre G."/>
            <person name="Bobe J."/>
            <person name="Postlethwait J.H."/>
            <person name="Berthelot C."/>
            <person name="Roest Crollius H."/>
            <person name="Guiguen Y."/>
        </authorList>
    </citation>
    <scope>NUCLEOTIDE SEQUENCE</scope>
    <source>
        <strain evidence="1">WJC10195</strain>
    </source>
</reference>
<dbReference type="InterPro" id="IPR012337">
    <property type="entry name" value="RNaseH-like_sf"/>
</dbReference>
<organism evidence="1 2">
    <name type="scientific">Synaphobranchus kaupii</name>
    <name type="common">Kaup's arrowtooth eel</name>
    <dbReference type="NCBI Taxonomy" id="118154"/>
    <lineage>
        <taxon>Eukaryota</taxon>
        <taxon>Metazoa</taxon>
        <taxon>Chordata</taxon>
        <taxon>Craniata</taxon>
        <taxon>Vertebrata</taxon>
        <taxon>Euteleostomi</taxon>
        <taxon>Actinopterygii</taxon>
        <taxon>Neopterygii</taxon>
        <taxon>Teleostei</taxon>
        <taxon>Anguilliformes</taxon>
        <taxon>Synaphobranchidae</taxon>
        <taxon>Synaphobranchus</taxon>
    </lineage>
</organism>
<proteinExistence type="predicted"/>
<dbReference type="SUPFAM" id="SSF53098">
    <property type="entry name" value="Ribonuclease H-like"/>
    <property type="match status" value="1"/>
</dbReference>
<dbReference type="Proteomes" id="UP001152622">
    <property type="component" value="Chromosome 11"/>
</dbReference>
<dbReference type="AlphaFoldDB" id="A0A9Q1EXM1"/>
<accession>A0A9Q1EXM1</accession>
<sequence>MSALLAHSCTTLKCKTGNTSNMIKHLIVHGVNLRADDCTVFKTPPPQCRTGETSTTSTGPPDCADDNGLTAQKLYTEQSVAKWAARIRAVVEWLRRTVLTKPVLKEKQLLLHLPKHSLVLDVKTRWKALYLMVERFIEQYPAIQAVSMDPRLRRSMERDRILQLAARFCQSCRSWKTTSKFKIARTAIVKRKVWDDLSKRYNEQNIRAFLDEATAMDLRFKAKVQDAAVWARLEEEACFRWQNQRQVLQRGLY</sequence>
<evidence type="ECO:0000313" key="2">
    <source>
        <dbReference type="Proteomes" id="UP001152622"/>
    </source>
</evidence>
<keyword evidence="2" id="KW-1185">Reference proteome</keyword>
<dbReference type="EMBL" id="JAINUF010000011">
    <property type="protein sequence ID" value="KAJ8346950.1"/>
    <property type="molecule type" value="Genomic_DNA"/>
</dbReference>